<protein>
    <submittedName>
        <fullName evidence="9">Matrixin family metalloprotease</fullName>
        <ecNumber evidence="9">3.4.24.-</ecNumber>
    </submittedName>
</protein>
<dbReference type="EC" id="3.4.24.-" evidence="9"/>
<dbReference type="EMBL" id="CP089984">
    <property type="protein sequence ID" value="WXB19955.1"/>
    <property type="molecule type" value="Genomic_DNA"/>
</dbReference>
<keyword evidence="1" id="KW-0645">Protease</keyword>
<dbReference type="InterPro" id="IPR021190">
    <property type="entry name" value="Pept_M10A"/>
</dbReference>
<evidence type="ECO:0000313" key="9">
    <source>
        <dbReference type="EMBL" id="WXB19955.1"/>
    </source>
</evidence>
<evidence type="ECO:0000256" key="4">
    <source>
        <dbReference type="ARBA" id="ARBA00022833"/>
    </source>
</evidence>
<gene>
    <name evidence="9" type="ORF">LZC94_22370</name>
</gene>
<dbReference type="PANTHER" id="PTHR10201:SF323">
    <property type="entry name" value="MATRIX METALLOPROTEINASE-21"/>
    <property type="match status" value="1"/>
</dbReference>
<feature type="domain" description="Peptidase metallopeptidase" evidence="8">
    <location>
        <begin position="46"/>
        <end position="230"/>
    </location>
</feature>
<feature type="chain" id="PRO_5046921453" evidence="7">
    <location>
        <begin position="26"/>
        <end position="322"/>
    </location>
</feature>
<evidence type="ECO:0000256" key="7">
    <source>
        <dbReference type="SAM" id="SignalP"/>
    </source>
</evidence>
<keyword evidence="4" id="KW-0862">Zinc</keyword>
<keyword evidence="7" id="KW-0732">Signal</keyword>
<keyword evidence="6" id="KW-0812">Transmembrane</keyword>
<organism evidence="9 10">
    <name type="scientific">Pendulispora albinea</name>
    <dbReference type="NCBI Taxonomy" id="2741071"/>
    <lineage>
        <taxon>Bacteria</taxon>
        <taxon>Pseudomonadati</taxon>
        <taxon>Myxococcota</taxon>
        <taxon>Myxococcia</taxon>
        <taxon>Myxococcales</taxon>
        <taxon>Sorangiineae</taxon>
        <taxon>Pendulisporaceae</taxon>
        <taxon>Pendulispora</taxon>
    </lineage>
</organism>
<dbReference type="InterPro" id="IPR006026">
    <property type="entry name" value="Peptidase_Metallo"/>
</dbReference>
<evidence type="ECO:0000256" key="5">
    <source>
        <dbReference type="ARBA" id="ARBA00023049"/>
    </source>
</evidence>
<dbReference type="GO" id="GO:0008237">
    <property type="term" value="F:metallopeptidase activity"/>
    <property type="evidence" value="ECO:0007669"/>
    <property type="project" value="UniProtKB-KW"/>
</dbReference>
<keyword evidence="6" id="KW-1133">Transmembrane helix</keyword>
<keyword evidence="2" id="KW-0479">Metal-binding</keyword>
<keyword evidence="3 9" id="KW-0378">Hydrolase</keyword>
<evidence type="ECO:0000313" key="10">
    <source>
        <dbReference type="Proteomes" id="UP001370348"/>
    </source>
</evidence>
<keyword evidence="6" id="KW-0472">Membrane</keyword>
<keyword evidence="10" id="KW-1185">Reference proteome</keyword>
<dbReference type="SMART" id="SM00235">
    <property type="entry name" value="ZnMc"/>
    <property type="match status" value="1"/>
</dbReference>
<dbReference type="InterPro" id="IPR001818">
    <property type="entry name" value="Pept_M10_metallopeptidase"/>
</dbReference>
<feature type="signal peptide" evidence="7">
    <location>
        <begin position="1"/>
        <end position="25"/>
    </location>
</feature>
<dbReference type="PRINTS" id="PR00138">
    <property type="entry name" value="MATRIXIN"/>
</dbReference>
<dbReference type="Pfam" id="PF00413">
    <property type="entry name" value="Peptidase_M10"/>
    <property type="match status" value="1"/>
</dbReference>
<dbReference type="Gene3D" id="3.40.390.10">
    <property type="entry name" value="Collagenase (Catalytic Domain)"/>
    <property type="match status" value="1"/>
</dbReference>
<feature type="transmembrane region" description="Helical" evidence="6">
    <location>
        <begin position="294"/>
        <end position="313"/>
    </location>
</feature>
<sequence>MRNKRAAVWALAASALLTTSFSARDAAAFCRTTTENCSGACCTAGKPLYWKNVCVGYSLQKDGTKQIPFNTVQTIVRNAFDKWTNVDCGAGKKVTLDFRQLDNAACSEVRYNQKAANQNLIVFRDADWDHTDSSSTLGLTTVVYNPESGEIFDADMEINTAQQVLSVANPVPPGGYDFDSIVTHEVGHFLGLAHSSNADATMTPKYNAGTQDMRDLAPDDIAGVCSIYLSADGQPGAQYGRRATSEGRAVGADACDPTPRHGFSVQCNEASGDKGGGCSIGATRSDLEASSTSGASTTGLFAALGMVLTAGFVRRRNVLRRK</sequence>
<evidence type="ECO:0000259" key="8">
    <source>
        <dbReference type="SMART" id="SM00235"/>
    </source>
</evidence>
<evidence type="ECO:0000256" key="1">
    <source>
        <dbReference type="ARBA" id="ARBA00022670"/>
    </source>
</evidence>
<proteinExistence type="predicted"/>
<evidence type="ECO:0000256" key="2">
    <source>
        <dbReference type="ARBA" id="ARBA00022723"/>
    </source>
</evidence>
<evidence type="ECO:0000256" key="3">
    <source>
        <dbReference type="ARBA" id="ARBA00022801"/>
    </source>
</evidence>
<dbReference type="PANTHER" id="PTHR10201">
    <property type="entry name" value="MATRIX METALLOPROTEINASE"/>
    <property type="match status" value="1"/>
</dbReference>
<dbReference type="InterPro" id="IPR024079">
    <property type="entry name" value="MetalloPept_cat_dom_sf"/>
</dbReference>
<reference evidence="9 10" key="1">
    <citation type="submission" date="2021-12" db="EMBL/GenBank/DDBJ databases">
        <title>Discovery of the Pendulisporaceae a myxobacterial family with distinct sporulation behavior and unique specialized metabolism.</title>
        <authorList>
            <person name="Garcia R."/>
            <person name="Popoff A."/>
            <person name="Bader C.D."/>
            <person name="Loehr J."/>
            <person name="Walesch S."/>
            <person name="Walt C."/>
            <person name="Boldt J."/>
            <person name="Bunk B."/>
            <person name="Haeckl F.J.F.P.J."/>
            <person name="Gunesch A.P."/>
            <person name="Birkelbach J."/>
            <person name="Nuebel U."/>
            <person name="Pietschmann T."/>
            <person name="Bach T."/>
            <person name="Mueller R."/>
        </authorList>
    </citation>
    <scope>NUCLEOTIDE SEQUENCE [LARGE SCALE GENOMIC DNA]</scope>
    <source>
        <strain evidence="9 10">MSr11954</strain>
    </source>
</reference>
<accession>A0ABZ2MBU1</accession>
<dbReference type="SUPFAM" id="SSF55486">
    <property type="entry name" value="Metalloproteases ('zincins'), catalytic domain"/>
    <property type="match status" value="1"/>
</dbReference>
<keyword evidence="5 9" id="KW-0482">Metalloprotease</keyword>
<name>A0ABZ2MBU1_9BACT</name>
<evidence type="ECO:0000256" key="6">
    <source>
        <dbReference type="SAM" id="Phobius"/>
    </source>
</evidence>
<dbReference type="Proteomes" id="UP001370348">
    <property type="component" value="Chromosome"/>
</dbReference>
<dbReference type="RefSeq" id="WP_394829554.1">
    <property type="nucleotide sequence ID" value="NZ_CP089984.1"/>
</dbReference>